<name>A0ABM1H2J5_SOLPN</name>
<gene>
    <name evidence="5" type="primary">LOC107023325</name>
</gene>
<feature type="region of interest" description="Disordered" evidence="2">
    <location>
        <begin position="1"/>
        <end position="88"/>
    </location>
</feature>
<feature type="compositionally biased region" description="Polar residues" evidence="2">
    <location>
        <begin position="63"/>
        <end position="73"/>
    </location>
</feature>
<dbReference type="Proteomes" id="UP000694930">
    <property type="component" value="Chromosome 1"/>
</dbReference>
<reference evidence="5" key="2">
    <citation type="submission" date="2025-08" db="UniProtKB">
        <authorList>
            <consortium name="RefSeq"/>
        </authorList>
    </citation>
    <scope>IDENTIFICATION</scope>
</reference>
<evidence type="ECO:0000259" key="3">
    <source>
        <dbReference type="PROSITE" id="PS50158"/>
    </source>
</evidence>
<reference evidence="4" key="1">
    <citation type="journal article" date="2014" name="Nat. Genet.">
        <title>The genome of the stress-tolerant wild tomato species Solanum pennellii.</title>
        <authorList>
            <person name="Bolger A."/>
            <person name="Scossa F."/>
            <person name="Bolger M.E."/>
            <person name="Lanz C."/>
            <person name="Maumus F."/>
            <person name="Tohge T."/>
            <person name="Quesneville H."/>
            <person name="Alseekh S."/>
            <person name="Sorensen I."/>
            <person name="Lichtenstein G."/>
            <person name="Fich E.A."/>
            <person name="Conte M."/>
            <person name="Keller H."/>
            <person name="Schneeberger K."/>
            <person name="Schwacke R."/>
            <person name="Ofner I."/>
            <person name="Vrebalov J."/>
            <person name="Xu Y."/>
            <person name="Osorio S."/>
            <person name="Aflitos S.A."/>
            <person name="Schijlen E."/>
            <person name="Jimenez-Gomez J.M."/>
            <person name="Ryngajllo M."/>
            <person name="Kimura S."/>
            <person name="Kumar R."/>
            <person name="Koenig D."/>
            <person name="Headland L.R."/>
            <person name="Maloof J.N."/>
            <person name="Sinha N."/>
            <person name="van Ham R.C."/>
            <person name="Lankhorst R.K."/>
            <person name="Mao L."/>
            <person name="Vogel A."/>
            <person name="Arsova B."/>
            <person name="Panstruga R."/>
            <person name="Fei Z."/>
            <person name="Rose J.K."/>
            <person name="Zamir D."/>
            <person name="Carrari F."/>
            <person name="Giovannoni J.J."/>
            <person name="Weigel D."/>
            <person name="Usadel B."/>
            <person name="Fernie A.R."/>
        </authorList>
    </citation>
    <scope>NUCLEOTIDE SEQUENCE [LARGE SCALE GENOMIC DNA]</scope>
    <source>
        <strain evidence="4">cv. LA0716</strain>
    </source>
</reference>
<organism evidence="4 5">
    <name type="scientific">Solanum pennellii</name>
    <name type="common">Tomato</name>
    <name type="synonym">Lycopersicon pennellii</name>
    <dbReference type="NCBI Taxonomy" id="28526"/>
    <lineage>
        <taxon>Eukaryota</taxon>
        <taxon>Viridiplantae</taxon>
        <taxon>Streptophyta</taxon>
        <taxon>Embryophyta</taxon>
        <taxon>Tracheophyta</taxon>
        <taxon>Spermatophyta</taxon>
        <taxon>Magnoliopsida</taxon>
        <taxon>eudicotyledons</taxon>
        <taxon>Gunneridae</taxon>
        <taxon>Pentapetalae</taxon>
        <taxon>asterids</taxon>
        <taxon>lamiids</taxon>
        <taxon>Solanales</taxon>
        <taxon>Solanaceae</taxon>
        <taxon>Solanoideae</taxon>
        <taxon>Solaneae</taxon>
        <taxon>Solanum</taxon>
        <taxon>Solanum subgen. Lycopersicon</taxon>
    </lineage>
</organism>
<evidence type="ECO:0000256" key="2">
    <source>
        <dbReference type="SAM" id="MobiDB-lite"/>
    </source>
</evidence>
<dbReference type="RefSeq" id="XP_015079473.1">
    <property type="nucleotide sequence ID" value="XM_015223987.1"/>
</dbReference>
<keyword evidence="1" id="KW-0479">Metal-binding</keyword>
<keyword evidence="1" id="KW-0862">Zinc</keyword>
<keyword evidence="1" id="KW-0863">Zinc-finger</keyword>
<evidence type="ECO:0000313" key="5">
    <source>
        <dbReference type="RefSeq" id="XP_015079473.1"/>
    </source>
</evidence>
<proteinExistence type="predicted"/>
<accession>A0ABM1H2J5</accession>
<feature type="compositionally biased region" description="Basic residues" evidence="2">
    <location>
        <begin position="41"/>
        <end position="51"/>
    </location>
</feature>
<dbReference type="PANTHER" id="PTHR33325:SF5">
    <property type="entry name" value="TRANSCRIPTION FACTOR INTERACTOR AND REGULATOR CCHC(ZN) FAMILY"/>
    <property type="match status" value="1"/>
</dbReference>
<dbReference type="PANTHER" id="PTHR33325">
    <property type="entry name" value="ZINC FINGER, CCHC-TYPE-RELATED"/>
    <property type="match status" value="1"/>
</dbReference>
<feature type="compositionally biased region" description="Basic and acidic residues" evidence="2">
    <location>
        <begin position="21"/>
        <end position="40"/>
    </location>
</feature>
<sequence>MNNHETRSTRAAPLPEANVAEARDQSKDKRDNHRGYDNPKKRGKDKRRYNSRRGDGHNKREYNISSQNNPSESNCHRCGMKGHQKSECRTSEHFVKLYKNFFKRKGNKGDASSSNARAESHLTLRDDDKSRII</sequence>
<evidence type="ECO:0000256" key="1">
    <source>
        <dbReference type="PROSITE-ProRule" id="PRU00047"/>
    </source>
</evidence>
<feature type="compositionally biased region" description="Basic and acidic residues" evidence="2">
    <location>
        <begin position="118"/>
        <end position="133"/>
    </location>
</feature>
<dbReference type="PROSITE" id="PS50158">
    <property type="entry name" value="ZF_CCHC"/>
    <property type="match status" value="1"/>
</dbReference>
<evidence type="ECO:0000313" key="4">
    <source>
        <dbReference type="Proteomes" id="UP000694930"/>
    </source>
</evidence>
<protein>
    <submittedName>
        <fullName evidence="5">Uncharacterized protein LOC107023325</fullName>
    </submittedName>
</protein>
<dbReference type="InterPro" id="IPR001878">
    <property type="entry name" value="Znf_CCHC"/>
</dbReference>
<feature type="domain" description="CCHC-type" evidence="3">
    <location>
        <begin position="75"/>
        <end position="89"/>
    </location>
</feature>
<feature type="compositionally biased region" description="Basic and acidic residues" evidence="2">
    <location>
        <begin position="52"/>
        <end position="62"/>
    </location>
</feature>
<feature type="region of interest" description="Disordered" evidence="2">
    <location>
        <begin position="104"/>
        <end position="133"/>
    </location>
</feature>
<keyword evidence="4" id="KW-1185">Reference proteome</keyword>
<dbReference type="GeneID" id="107023325"/>